<feature type="transmembrane region" description="Helical" evidence="6">
    <location>
        <begin position="66"/>
        <end position="91"/>
    </location>
</feature>
<evidence type="ECO:0008006" key="9">
    <source>
        <dbReference type="Google" id="ProtNLM"/>
    </source>
</evidence>
<dbReference type="GO" id="GO:0016020">
    <property type="term" value="C:membrane"/>
    <property type="evidence" value="ECO:0007669"/>
    <property type="project" value="UniProtKB-SubCell"/>
</dbReference>
<keyword evidence="8" id="KW-1185">Reference proteome</keyword>
<proteinExistence type="inferred from homology"/>
<evidence type="ECO:0000256" key="2">
    <source>
        <dbReference type="ARBA" id="ARBA00009773"/>
    </source>
</evidence>
<keyword evidence="5 6" id="KW-0472">Membrane</keyword>
<evidence type="ECO:0000256" key="6">
    <source>
        <dbReference type="SAM" id="Phobius"/>
    </source>
</evidence>
<keyword evidence="3 6" id="KW-0812">Transmembrane</keyword>
<feature type="transmembrane region" description="Helical" evidence="6">
    <location>
        <begin position="222"/>
        <end position="244"/>
    </location>
</feature>
<feature type="transmembrane region" description="Helical" evidence="6">
    <location>
        <begin position="281"/>
        <end position="300"/>
    </location>
</feature>
<dbReference type="OrthoDB" id="9793390at2"/>
<comment type="subcellular location">
    <subcellularLocation>
        <location evidence="1">Membrane</location>
        <topology evidence="1">Multi-pass membrane protein</topology>
    </subcellularLocation>
</comment>
<organism evidence="7 8">
    <name type="scientific">Pontibacillus chungwhensis BH030062</name>
    <dbReference type="NCBI Taxonomy" id="1385513"/>
    <lineage>
        <taxon>Bacteria</taxon>
        <taxon>Bacillati</taxon>
        <taxon>Bacillota</taxon>
        <taxon>Bacilli</taxon>
        <taxon>Bacillales</taxon>
        <taxon>Bacillaceae</taxon>
        <taxon>Pontibacillus</taxon>
    </lineage>
</organism>
<evidence type="ECO:0000256" key="1">
    <source>
        <dbReference type="ARBA" id="ARBA00004141"/>
    </source>
</evidence>
<dbReference type="Pfam" id="PF01594">
    <property type="entry name" value="AI-2E_transport"/>
    <property type="match status" value="1"/>
</dbReference>
<evidence type="ECO:0000256" key="3">
    <source>
        <dbReference type="ARBA" id="ARBA00022692"/>
    </source>
</evidence>
<feature type="transmembrane region" description="Helical" evidence="6">
    <location>
        <begin position="256"/>
        <end position="275"/>
    </location>
</feature>
<keyword evidence="4 6" id="KW-1133">Transmembrane helix</keyword>
<feature type="transmembrane region" description="Helical" evidence="6">
    <location>
        <begin position="6"/>
        <end position="23"/>
    </location>
</feature>
<feature type="transmembrane region" description="Helical" evidence="6">
    <location>
        <begin position="35"/>
        <end position="54"/>
    </location>
</feature>
<dbReference type="PANTHER" id="PTHR21716">
    <property type="entry name" value="TRANSMEMBRANE PROTEIN"/>
    <property type="match status" value="1"/>
</dbReference>
<dbReference type="PANTHER" id="PTHR21716:SF69">
    <property type="entry name" value="TRANSPORT PROTEIN YUBA-RELATED"/>
    <property type="match status" value="1"/>
</dbReference>
<evidence type="ECO:0000313" key="8">
    <source>
        <dbReference type="Proteomes" id="UP000030153"/>
    </source>
</evidence>
<dbReference type="EMBL" id="AVBG01000002">
    <property type="protein sequence ID" value="KGP92553.1"/>
    <property type="molecule type" value="Genomic_DNA"/>
</dbReference>
<protein>
    <recommendedName>
        <fullName evidence="9">Lipoprotein</fullName>
    </recommendedName>
</protein>
<dbReference type="Proteomes" id="UP000030153">
    <property type="component" value="Unassembled WGS sequence"/>
</dbReference>
<name>A0A0A2V0J9_9BACI</name>
<reference evidence="7 8" key="1">
    <citation type="submission" date="2013-08" db="EMBL/GenBank/DDBJ databases">
        <title>Genome of Pontibacillus chungwhensis.</title>
        <authorList>
            <person name="Wang Q."/>
            <person name="Wang G."/>
        </authorList>
    </citation>
    <scope>NUCLEOTIDE SEQUENCE [LARGE SCALE GENOMIC DNA]</scope>
    <source>
        <strain evidence="7 8">BH030062</strain>
    </source>
</reference>
<comment type="similarity">
    <text evidence="2">Belongs to the autoinducer-2 exporter (AI-2E) (TC 2.A.86) family.</text>
</comment>
<evidence type="ECO:0000256" key="5">
    <source>
        <dbReference type="ARBA" id="ARBA00023136"/>
    </source>
</evidence>
<accession>A0A0A2V0J9</accession>
<gene>
    <name evidence="7" type="ORF">N780_14280</name>
</gene>
<dbReference type="GO" id="GO:0055085">
    <property type="term" value="P:transmembrane transport"/>
    <property type="evidence" value="ECO:0007669"/>
    <property type="project" value="TreeGrafter"/>
</dbReference>
<evidence type="ECO:0000313" key="7">
    <source>
        <dbReference type="EMBL" id="KGP92553.1"/>
    </source>
</evidence>
<dbReference type="AlphaFoldDB" id="A0A0A2V0J9"/>
<dbReference type="InterPro" id="IPR002549">
    <property type="entry name" value="AI-2E-like"/>
</dbReference>
<dbReference type="RefSeq" id="WP_036780221.1">
    <property type="nucleotide sequence ID" value="NZ_AVBG01000002.1"/>
</dbReference>
<feature type="transmembrane region" description="Helical" evidence="6">
    <location>
        <begin position="312"/>
        <end position="339"/>
    </location>
</feature>
<comment type="caution">
    <text evidence="7">The sequence shown here is derived from an EMBL/GenBank/DDBJ whole genome shotgun (WGS) entry which is preliminary data.</text>
</comment>
<sequence>MYHKKWFQTLVGIILVCLLFWILKHIEYVYQPIFTYLGAIAFPLITAGVLYYISRPIVHLLERYRVHRILAIFCVFILFVITVYLIVTFIAPIAQEQFTRFVDNLPAMIREVESIINYWQSNQEIIPDQFSAAITDAQNELFSRAQEITGALTTFVIGMVTSLVQFLFLLILVPFFLFYMLKDGEKLQPFLAKFFKDKRAASLTRLFKRIDHTLSSFIQGQLTVSFCVGVLLFIGYTIIGLHYSLSLALFGMATNVIPFAGPYLAVIPAILAAFFQDPFMIWYVIIIMVVAQQIEGNLISPNVMGKALSIHPLTIITLILAAGSIAGFLGLLFVIPFYAVVKTIIGHFYEEAFDGREI</sequence>
<evidence type="ECO:0000256" key="4">
    <source>
        <dbReference type="ARBA" id="ARBA00022989"/>
    </source>
</evidence>
<dbReference type="eggNOG" id="COG0628">
    <property type="taxonomic scope" value="Bacteria"/>
</dbReference>
<feature type="transmembrane region" description="Helical" evidence="6">
    <location>
        <begin position="152"/>
        <end position="181"/>
    </location>
</feature>